<gene>
    <name evidence="2" type="ORF">DB31_0216</name>
</gene>
<feature type="region of interest" description="Disordered" evidence="1">
    <location>
        <begin position="19"/>
        <end position="44"/>
    </location>
</feature>
<evidence type="ECO:0000313" key="2">
    <source>
        <dbReference type="EMBL" id="KFE71955.1"/>
    </source>
</evidence>
<dbReference type="AlphaFoldDB" id="A0A085WW92"/>
<protein>
    <submittedName>
        <fullName evidence="2">Uncharacterized protein</fullName>
    </submittedName>
</protein>
<dbReference type="Proteomes" id="UP000028725">
    <property type="component" value="Unassembled WGS sequence"/>
</dbReference>
<keyword evidence="3" id="KW-1185">Reference proteome</keyword>
<dbReference type="EMBL" id="JMCB01000001">
    <property type="protein sequence ID" value="KFE71955.1"/>
    <property type="molecule type" value="Genomic_DNA"/>
</dbReference>
<name>A0A085WW92_9BACT</name>
<feature type="compositionally biased region" description="Low complexity" evidence="1">
    <location>
        <begin position="31"/>
        <end position="44"/>
    </location>
</feature>
<evidence type="ECO:0000313" key="3">
    <source>
        <dbReference type="Proteomes" id="UP000028725"/>
    </source>
</evidence>
<reference evidence="2 3" key="1">
    <citation type="submission" date="2014-04" db="EMBL/GenBank/DDBJ databases">
        <title>Genome assembly of Hyalangium minutum DSM 14724.</title>
        <authorList>
            <person name="Sharma G."/>
            <person name="Subramanian S."/>
        </authorList>
    </citation>
    <scope>NUCLEOTIDE SEQUENCE [LARGE SCALE GENOMIC DNA]</scope>
    <source>
        <strain evidence="2 3">DSM 14724</strain>
    </source>
</reference>
<accession>A0A085WW92</accession>
<sequence>MEVLHLNHQLAGRLTARIAHRGRSMTRHTLGSTTSSPGSSPWEG</sequence>
<evidence type="ECO:0000256" key="1">
    <source>
        <dbReference type="SAM" id="MobiDB-lite"/>
    </source>
</evidence>
<organism evidence="2 3">
    <name type="scientific">Hyalangium minutum</name>
    <dbReference type="NCBI Taxonomy" id="394096"/>
    <lineage>
        <taxon>Bacteria</taxon>
        <taxon>Pseudomonadati</taxon>
        <taxon>Myxococcota</taxon>
        <taxon>Myxococcia</taxon>
        <taxon>Myxococcales</taxon>
        <taxon>Cystobacterineae</taxon>
        <taxon>Archangiaceae</taxon>
        <taxon>Hyalangium</taxon>
    </lineage>
</organism>
<comment type="caution">
    <text evidence="2">The sequence shown here is derived from an EMBL/GenBank/DDBJ whole genome shotgun (WGS) entry which is preliminary data.</text>
</comment>
<proteinExistence type="predicted"/>